<comment type="caution">
    <text evidence="1">The sequence shown here is derived from an EMBL/GenBank/DDBJ whole genome shotgun (WGS) entry which is preliminary data.</text>
</comment>
<organism evidence="1 2">
    <name type="scientific">Prorocentrum cordatum</name>
    <dbReference type="NCBI Taxonomy" id="2364126"/>
    <lineage>
        <taxon>Eukaryota</taxon>
        <taxon>Sar</taxon>
        <taxon>Alveolata</taxon>
        <taxon>Dinophyceae</taxon>
        <taxon>Prorocentrales</taxon>
        <taxon>Prorocentraceae</taxon>
        <taxon>Prorocentrum</taxon>
    </lineage>
</organism>
<gene>
    <name evidence="1" type="ORF">PCOR1329_LOCUS56318</name>
</gene>
<evidence type="ECO:0000313" key="2">
    <source>
        <dbReference type="Proteomes" id="UP001189429"/>
    </source>
</evidence>
<dbReference type="Proteomes" id="UP001189429">
    <property type="component" value="Unassembled WGS sequence"/>
</dbReference>
<reference evidence="1" key="1">
    <citation type="submission" date="2023-10" db="EMBL/GenBank/DDBJ databases">
        <authorList>
            <person name="Chen Y."/>
            <person name="Shah S."/>
            <person name="Dougan E. K."/>
            <person name="Thang M."/>
            <person name="Chan C."/>
        </authorList>
    </citation>
    <scope>NUCLEOTIDE SEQUENCE [LARGE SCALE GENOMIC DNA]</scope>
</reference>
<proteinExistence type="predicted"/>
<name>A0ABN9VDX1_9DINO</name>
<protein>
    <submittedName>
        <fullName evidence="1">Uncharacterized protein</fullName>
    </submittedName>
</protein>
<keyword evidence="2" id="KW-1185">Reference proteome</keyword>
<evidence type="ECO:0000313" key="1">
    <source>
        <dbReference type="EMBL" id="CAK0870128.1"/>
    </source>
</evidence>
<sequence length="118" mass="13113">LGLEIRRSSLCATGPDRLPRVRPQRSSSPMMIRQALRVAARGATAVVPRTPVVPAPARARAFGAVTKHEGESAVARPFKGASYSEPEMEYVEEPSMLYMFCLQAFPWMISGWVFTKWC</sequence>
<dbReference type="EMBL" id="CAUYUJ010016928">
    <property type="protein sequence ID" value="CAK0870128.1"/>
    <property type="molecule type" value="Genomic_DNA"/>
</dbReference>
<accession>A0ABN9VDX1</accession>
<feature type="non-terminal residue" evidence="1">
    <location>
        <position position="1"/>
    </location>
</feature>